<sequence>MSPKELIELMVVSGIFIVILFVSFVLKGMSRKLVRRLAVFFLLAFAIFYFVRPYWIDIQIEKKIEYIQVHLEERYPGETWSYKKVPHREVGYKHLNPYYIGVIFENEPEVEYQYFARGKDDIIQVGYSIKNDFLSDPLHLE</sequence>
<keyword evidence="3" id="KW-1185">Reference proteome</keyword>
<proteinExistence type="predicted"/>
<evidence type="ECO:0000313" key="3">
    <source>
        <dbReference type="Proteomes" id="UP001596071"/>
    </source>
</evidence>
<keyword evidence="1" id="KW-0812">Transmembrane</keyword>
<feature type="transmembrane region" description="Helical" evidence="1">
    <location>
        <begin position="37"/>
        <end position="55"/>
    </location>
</feature>
<evidence type="ECO:0008006" key="4">
    <source>
        <dbReference type="Google" id="ProtNLM"/>
    </source>
</evidence>
<gene>
    <name evidence="2" type="ORF">ACFPTP_15090</name>
</gene>
<dbReference type="RefSeq" id="WP_381446444.1">
    <property type="nucleotide sequence ID" value="NZ_JBHSNP010000028.1"/>
</dbReference>
<keyword evidence="1" id="KW-1133">Transmembrane helix</keyword>
<comment type="caution">
    <text evidence="2">The sequence shown here is derived from an EMBL/GenBank/DDBJ whole genome shotgun (WGS) entry which is preliminary data.</text>
</comment>
<reference evidence="3" key="1">
    <citation type="journal article" date="2019" name="Int. J. Syst. Evol. Microbiol.">
        <title>The Global Catalogue of Microorganisms (GCM) 10K type strain sequencing project: providing services to taxonomists for standard genome sequencing and annotation.</title>
        <authorList>
            <consortium name="The Broad Institute Genomics Platform"/>
            <consortium name="The Broad Institute Genome Sequencing Center for Infectious Disease"/>
            <person name="Wu L."/>
            <person name="Ma J."/>
        </authorList>
    </citation>
    <scope>NUCLEOTIDE SEQUENCE [LARGE SCALE GENOMIC DNA]</scope>
    <source>
        <strain evidence="3">KACC 11299</strain>
    </source>
</reference>
<dbReference type="EMBL" id="JBHSNP010000028">
    <property type="protein sequence ID" value="MFC5604557.1"/>
    <property type="molecule type" value="Genomic_DNA"/>
</dbReference>
<dbReference type="Proteomes" id="UP001596071">
    <property type="component" value="Unassembled WGS sequence"/>
</dbReference>
<keyword evidence="1" id="KW-0472">Membrane</keyword>
<evidence type="ECO:0000313" key="2">
    <source>
        <dbReference type="EMBL" id="MFC5604557.1"/>
    </source>
</evidence>
<feature type="transmembrane region" description="Helical" evidence="1">
    <location>
        <begin position="6"/>
        <end position="25"/>
    </location>
</feature>
<protein>
    <recommendedName>
        <fullName evidence="4">DUF3139 domain-containing protein</fullName>
    </recommendedName>
</protein>
<organism evidence="2 3">
    <name type="scientific">Sporosarcina koreensis</name>
    <dbReference type="NCBI Taxonomy" id="334735"/>
    <lineage>
        <taxon>Bacteria</taxon>
        <taxon>Bacillati</taxon>
        <taxon>Bacillota</taxon>
        <taxon>Bacilli</taxon>
        <taxon>Bacillales</taxon>
        <taxon>Caryophanaceae</taxon>
        <taxon>Sporosarcina</taxon>
    </lineage>
</organism>
<accession>A0ABW0TZZ3</accession>
<name>A0ABW0TZZ3_9BACL</name>
<evidence type="ECO:0000256" key="1">
    <source>
        <dbReference type="SAM" id="Phobius"/>
    </source>
</evidence>